<dbReference type="EMBL" id="JACVVK020000030">
    <property type="protein sequence ID" value="KAK7501722.1"/>
    <property type="molecule type" value="Genomic_DNA"/>
</dbReference>
<organism evidence="1 2">
    <name type="scientific">Batillaria attramentaria</name>
    <dbReference type="NCBI Taxonomy" id="370345"/>
    <lineage>
        <taxon>Eukaryota</taxon>
        <taxon>Metazoa</taxon>
        <taxon>Spiralia</taxon>
        <taxon>Lophotrochozoa</taxon>
        <taxon>Mollusca</taxon>
        <taxon>Gastropoda</taxon>
        <taxon>Caenogastropoda</taxon>
        <taxon>Sorbeoconcha</taxon>
        <taxon>Cerithioidea</taxon>
        <taxon>Batillariidae</taxon>
        <taxon>Batillaria</taxon>
    </lineage>
</organism>
<comment type="caution">
    <text evidence="1">The sequence shown here is derived from an EMBL/GenBank/DDBJ whole genome shotgun (WGS) entry which is preliminary data.</text>
</comment>
<protein>
    <submittedName>
        <fullName evidence="1">Uncharacterized protein</fullName>
    </submittedName>
</protein>
<dbReference type="Proteomes" id="UP001519460">
    <property type="component" value="Unassembled WGS sequence"/>
</dbReference>
<evidence type="ECO:0000313" key="1">
    <source>
        <dbReference type="EMBL" id="KAK7501722.1"/>
    </source>
</evidence>
<keyword evidence="2" id="KW-1185">Reference proteome</keyword>
<dbReference type="AlphaFoldDB" id="A0ABD0LQJ0"/>
<accession>A0ABD0LQJ0</accession>
<reference evidence="1 2" key="1">
    <citation type="journal article" date="2023" name="Sci. Data">
        <title>Genome assembly of the Korean intertidal mud-creeper Batillaria attramentaria.</title>
        <authorList>
            <person name="Patra A.K."/>
            <person name="Ho P.T."/>
            <person name="Jun S."/>
            <person name="Lee S.J."/>
            <person name="Kim Y."/>
            <person name="Won Y.J."/>
        </authorList>
    </citation>
    <scope>NUCLEOTIDE SEQUENCE [LARGE SCALE GENOMIC DNA]</scope>
    <source>
        <strain evidence="1">Wonlab-2016</strain>
    </source>
</reference>
<evidence type="ECO:0000313" key="2">
    <source>
        <dbReference type="Proteomes" id="UP001519460"/>
    </source>
</evidence>
<name>A0ABD0LQJ0_9CAEN</name>
<gene>
    <name evidence="1" type="ORF">BaRGS_00007153</name>
</gene>
<proteinExistence type="predicted"/>
<sequence>MNPSFPFQPRSFEAIVRWKLDWFVLGARLVLVLASELLSLFNMSAGWQTARRRVFCNLSTVIERNGGPAACPGRAVCCREKQSRAKLEADEGQITLFVATIAPSFRAMFSKRSRKSYFPSINSSSCAAHANSAFRSEVAHAHSDRAWEALILCLNLTQFWIPHDSAGTLCPTDQGQADRYALNWCFICISLKQQNQEADSKTKHKMKFRGMKIVRRLLYHNV</sequence>